<evidence type="ECO:0000313" key="3">
    <source>
        <dbReference type="Proteomes" id="UP000481043"/>
    </source>
</evidence>
<protein>
    <submittedName>
        <fullName evidence="2">Uncharacterized protein</fullName>
    </submittedName>
</protein>
<evidence type="ECO:0000313" key="2">
    <source>
        <dbReference type="EMBL" id="NEY73060.1"/>
    </source>
</evidence>
<sequence length="185" mass="20643">MTNENIQKPVLAWFILIGGGLFALSTFPGMLLMMLIPFWKPDELSFMTIIFMTIAVCIVVTTIWAMKRAFQSIRNYNLAKKVTDETIYINTSSQDQDEPFIENNKKPIWPWVVIIPGAVLLISTGPAVIMFPIMPLFLAGMSTDSGSTPDYIPFLIIIIGYGLMIGYTILVIMAIKALRKASKTA</sequence>
<organism evidence="2 3">
    <name type="scientific">Bacillus mesophilus</name>
    <dbReference type="NCBI Taxonomy" id="1808955"/>
    <lineage>
        <taxon>Bacteria</taxon>
        <taxon>Bacillati</taxon>
        <taxon>Bacillota</taxon>
        <taxon>Bacilli</taxon>
        <taxon>Bacillales</taxon>
        <taxon>Bacillaceae</taxon>
        <taxon>Bacillus</taxon>
    </lineage>
</organism>
<feature type="transmembrane region" description="Helical" evidence="1">
    <location>
        <begin position="151"/>
        <end position="175"/>
    </location>
</feature>
<dbReference type="Proteomes" id="UP000481043">
    <property type="component" value="Unassembled WGS sequence"/>
</dbReference>
<accession>A0A6M0QC10</accession>
<keyword evidence="1" id="KW-1133">Transmembrane helix</keyword>
<dbReference type="EMBL" id="JAAIWM010000005">
    <property type="protein sequence ID" value="NEY73060.1"/>
    <property type="molecule type" value="Genomic_DNA"/>
</dbReference>
<proteinExistence type="predicted"/>
<feature type="transmembrane region" description="Helical" evidence="1">
    <location>
        <begin position="108"/>
        <end position="131"/>
    </location>
</feature>
<dbReference type="RefSeq" id="WP_163180523.1">
    <property type="nucleotide sequence ID" value="NZ_JAAIWM010000005.1"/>
</dbReference>
<evidence type="ECO:0000256" key="1">
    <source>
        <dbReference type="SAM" id="Phobius"/>
    </source>
</evidence>
<gene>
    <name evidence="2" type="ORF">G4D63_15085</name>
</gene>
<feature type="transmembrane region" description="Helical" evidence="1">
    <location>
        <begin position="12"/>
        <end position="38"/>
    </location>
</feature>
<name>A0A6M0QC10_9BACI</name>
<keyword evidence="1" id="KW-0472">Membrane</keyword>
<reference evidence="2 3" key="1">
    <citation type="submission" date="2020-02" db="EMBL/GenBank/DDBJ databases">
        <title>Bacillus aquiflavi sp. nov., isolated from yellow water of strong flavor Chinese baijiu in Yibin region of China.</title>
        <authorList>
            <person name="Xie J."/>
        </authorList>
    </citation>
    <scope>NUCLEOTIDE SEQUENCE [LARGE SCALE GENOMIC DNA]</scope>
    <source>
        <strain evidence="2 3">SA4</strain>
    </source>
</reference>
<dbReference type="AlphaFoldDB" id="A0A6M0QC10"/>
<keyword evidence="1" id="KW-0812">Transmembrane</keyword>
<keyword evidence="3" id="KW-1185">Reference proteome</keyword>
<comment type="caution">
    <text evidence="2">The sequence shown here is derived from an EMBL/GenBank/DDBJ whole genome shotgun (WGS) entry which is preliminary data.</text>
</comment>
<feature type="transmembrane region" description="Helical" evidence="1">
    <location>
        <begin position="44"/>
        <end position="66"/>
    </location>
</feature>